<protein>
    <submittedName>
        <fullName evidence="2">Uncharacterized protein</fullName>
    </submittedName>
</protein>
<dbReference type="InterPro" id="IPR001345">
    <property type="entry name" value="PG/BPGM_mutase_AS"/>
</dbReference>
<gene>
    <name evidence="2" type="ORF">VTK73DRAFT_1462</name>
</gene>
<evidence type="ECO:0000313" key="2">
    <source>
        <dbReference type="EMBL" id="KAL1872465.1"/>
    </source>
</evidence>
<keyword evidence="1" id="KW-0378">Hydrolase</keyword>
<dbReference type="PANTHER" id="PTHR46517">
    <property type="entry name" value="FRUCTOSE-2,6-BISPHOSPHATASE TIGAR"/>
    <property type="match status" value="1"/>
</dbReference>
<evidence type="ECO:0000256" key="1">
    <source>
        <dbReference type="ARBA" id="ARBA00022801"/>
    </source>
</evidence>
<dbReference type="SMART" id="SM00855">
    <property type="entry name" value="PGAM"/>
    <property type="match status" value="1"/>
</dbReference>
<dbReference type="CDD" id="cd07067">
    <property type="entry name" value="HP_PGM_like"/>
    <property type="match status" value="1"/>
</dbReference>
<comment type="caution">
    <text evidence="2">The sequence shown here is derived from an EMBL/GenBank/DDBJ whole genome shotgun (WGS) entry which is preliminary data.</text>
</comment>
<dbReference type="InterPro" id="IPR013078">
    <property type="entry name" value="His_Pase_superF_clade-1"/>
</dbReference>
<proteinExistence type="predicted"/>
<accession>A0ABR3X9F0</accession>
<name>A0ABR3X9F0_9PEZI</name>
<dbReference type="Pfam" id="PF00300">
    <property type="entry name" value="His_Phos_1"/>
    <property type="match status" value="1"/>
</dbReference>
<evidence type="ECO:0000313" key="3">
    <source>
        <dbReference type="Proteomes" id="UP001586593"/>
    </source>
</evidence>
<dbReference type="InterPro" id="IPR051695">
    <property type="entry name" value="Phosphoglycerate_Mutase"/>
</dbReference>
<dbReference type="InterPro" id="IPR029033">
    <property type="entry name" value="His_PPase_superfam"/>
</dbReference>
<dbReference type="EMBL" id="JAZHXJ010000136">
    <property type="protein sequence ID" value="KAL1872465.1"/>
    <property type="molecule type" value="Genomic_DNA"/>
</dbReference>
<dbReference type="PROSITE" id="PS00175">
    <property type="entry name" value="PG_MUTASE"/>
    <property type="match status" value="1"/>
</dbReference>
<dbReference type="Proteomes" id="UP001586593">
    <property type="component" value="Unassembled WGS sequence"/>
</dbReference>
<dbReference type="PANTHER" id="PTHR46517:SF1">
    <property type="entry name" value="FRUCTOSE-2,6-BISPHOSPHATASE TIGAR"/>
    <property type="match status" value="1"/>
</dbReference>
<sequence length="280" mass="30150">MRLFLVRHGESIDNVAGLYAGSRDSPLTSHGVLQARRLGDHLAARAVPSDSGPITHIFASDLKRAAATAQAVVDAVLVRQQEAKQNEEAGGQQTPSMVLVAELRERHFGSREGLKFGSATATGAVGSGVAEPPETRAEMEVRAERFIDAYLVPLLLGCREDMCRCVVVVAHGILLNVLLGCLLARFGPRGGERPDGYMASWSNTGYLEAKVRWESGEAAVSGKTTGRPEHGRIRLDVLAVNRVDHLQGLKKTRGGIGSAQFDSKQRTVDSFFKPRPKSGD</sequence>
<reference evidence="2 3" key="1">
    <citation type="journal article" date="2024" name="Commun. Biol.">
        <title>Comparative genomic analysis of thermophilic fungi reveals convergent evolutionary adaptations and gene losses.</title>
        <authorList>
            <person name="Steindorff A.S."/>
            <person name="Aguilar-Pontes M.V."/>
            <person name="Robinson A.J."/>
            <person name="Andreopoulos B."/>
            <person name="LaButti K."/>
            <person name="Kuo A."/>
            <person name="Mondo S."/>
            <person name="Riley R."/>
            <person name="Otillar R."/>
            <person name="Haridas S."/>
            <person name="Lipzen A."/>
            <person name="Grimwood J."/>
            <person name="Schmutz J."/>
            <person name="Clum A."/>
            <person name="Reid I.D."/>
            <person name="Moisan M.C."/>
            <person name="Butler G."/>
            <person name="Nguyen T.T.M."/>
            <person name="Dewar K."/>
            <person name="Conant G."/>
            <person name="Drula E."/>
            <person name="Henrissat B."/>
            <person name="Hansel C."/>
            <person name="Singer S."/>
            <person name="Hutchinson M.I."/>
            <person name="de Vries R.P."/>
            <person name="Natvig D.O."/>
            <person name="Powell A.J."/>
            <person name="Tsang A."/>
            <person name="Grigoriev I.V."/>
        </authorList>
    </citation>
    <scope>NUCLEOTIDE SEQUENCE [LARGE SCALE GENOMIC DNA]</scope>
    <source>
        <strain evidence="2 3">ATCC 24622</strain>
    </source>
</reference>
<organism evidence="2 3">
    <name type="scientific">Phialemonium thermophilum</name>
    <dbReference type="NCBI Taxonomy" id="223376"/>
    <lineage>
        <taxon>Eukaryota</taxon>
        <taxon>Fungi</taxon>
        <taxon>Dikarya</taxon>
        <taxon>Ascomycota</taxon>
        <taxon>Pezizomycotina</taxon>
        <taxon>Sordariomycetes</taxon>
        <taxon>Sordariomycetidae</taxon>
        <taxon>Cephalothecales</taxon>
        <taxon>Cephalothecaceae</taxon>
        <taxon>Phialemonium</taxon>
    </lineage>
</organism>
<dbReference type="Gene3D" id="3.40.50.1240">
    <property type="entry name" value="Phosphoglycerate mutase-like"/>
    <property type="match status" value="1"/>
</dbReference>
<dbReference type="SUPFAM" id="SSF53254">
    <property type="entry name" value="Phosphoglycerate mutase-like"/>
    <property type="match status" value="1"/>
</dbReference>
<keyword evidence="3" id="KW-1185">Reference proteome</keyword>